<dbReference type="Proteomes" id="UP000006727">
    <property type="component" value="Chromosome 19"/>
</dbReference>
<feature type="transmembrane region" description="Helical" evidence="1">
    <location>
        <begin position="6"/>
        <end position="24"/>
    </location>
</feature>
<name>A0A2K1IYR8_PHYPA</name>
<dbReference type="AlphaFoldDB" id="A0A2K1IYR8"/>
<evidence type="ECO:0000313" key="4">
    <source>
        <dbReference type="Proteomes" id="UP000006727"/>
    </source>
</evidence>
<organism evidence="2">
    <name type="scientific">Physcomitrium patens</name>
    <name type="common">Spreading-leaved earth moss</name>
    <name type="synonym">Physcomitrella patens</name>
    <dbReference type="NCBI Taxonomy" id="3218"/>
    <lineage>
        <taxon>Eukaryota</taxon>
        <taxon>Viridiplantae</taxon>
        <taxon>Streptophyta</taxon>
        <taxon>Embryophyta</taxon>
        <taxon>Bryophyta</taxon>
        <taxon>Bryophytina</taxon>
        <taxon>Bryopsida</taxon>
        <taxon>Funariidae</taxon>
        <taxon>Funariales</taxon>
        <taxon>Funariaceae</taxon>
        <taxon>Physcomitrium</taxon>
    </lineage>
</organism>
<keyword evidence="1" id="KW-1133">Transmembrane helix</keyword>
<proteinExistence type="predicted"/>
<accession>A0A2K1IYR8</accession>
<dbReference type="EMBL" id="ABEU02000019">
    <property type="protein sequence ID" value="PNR34419.1"/>
    <property type="molecule type" value="Genomic_DNA"/>
</dbReference>
<dbReference type="Gramene" id="Pp3c19_17090V3.1">
    <property type="protein sequence ID" value="Pp3c19_17090V3.1"/>
    <property type="gene ID" value="Pp3c19_17090"/>
</dbReference>
<reference evidence="2 4" key="2">
    <citation type="journal article" date="2018" name="Plant J.">
        <title>The Physcomitrella patens chromosome-scale assembly reveals moss genome structure and evolution.</title>
        <authorList>
            <person name="Lang D."/>
            <person name="Ullrich K.K."/>
            <person name="Murat F."/>
            <person name="Fuchs J."/>
            <person name="Jenkins J."/>
            <person name="Haas F.B."/>
            <person name="Piednoel M."/>
            <person name="Gundlach H."/>
            <person name="Van Bel M."/>
            <person name="Meyberg R."/>
            <person name="Vives C."/>
            <person name="Morata J."/>
            <person name="Symeonidi A."/>
            <person name="Hiss M."/>
            <person name="Muchero W."/>
            <person name="Kamisugi Y."/>
            <person name="Saleh O."/>
            <person name="Blanc G."/>
            <person name="Decker E.L."/>
            <person name="van Gessel N."/>
            <person name="Grimwood J."/>
            <person name="Hayes R.D."/>
            <person name="Graham S.W."/>
            <person name="Gunter L.E."/>
            <person name="McDaniel S.F."/>
            <person name="Hoernstein S.N.W."/>
            <person name="Larsson A."/>
            <person name="Li F.W."/>
            <person name="Perroud P.F."/>
            <person name="Phillips J."/>
            <person name="Ranjan P."/>
            <person name="Rokshar D.S."/>
            <person name="Rothfels C.J."/>
            <person name="Schneider L."/>
            <person name="Shu S."/>
            <person name="Stevenson D.W."/>
            <person name="Thummler F."/>
            <person name="Tillich M."/>
            <person name="Villarreal Aguilar J.C."/>
            <person name="Widiez T."/>
            <person name="Wong G.K."/>
            <person name="Wymore A."/>
            <person name="Zhang Y."/>
            <person name="Zimmer A.D."/>
            <person name="Quatrano R.S."/>
            <person name="Mayer K.F.X."/>
            <person name="Goodstein D."/>
            <person name="Casacuberta J.M."/>
            <person name="Vandepoele K."/>
            <person name="Reski R."/>
            <person name="Cuming A.C."/>
            <person name="Tuskan G.A."/>
            <person name="Maumus F."/>
            <person name="Salse J."/>
            <person name="Schmutz J."/>
            <person name="Rensing S.A."/>
        </authorList>
    </citation>
    <scope>NUCLEOTIDE SEQUENCE [LARGE SCALE GENOMIC DNA]</scope>
    <source>
        <strain evidence="3 4">cv. Gransden 2004</strain>
    </source>
</reference>
<keyword evidence="1" id="KW-0472">Membrane</keyword>
<dbReference type="Gramene" id="Pp3c19_17090V3.2">
    <property type="protein sequence ID" value="Pp3c19_17090V3.2"/>
    <property type="gene ID" value="Pp3c19_17090"/>
</dbReference>
<evidence type="ECO:0000256" key="1">
    <source>
        <dbReference type="SAM" id="Phobius"/>
    </source>
</evidence>
<protein>
    <submittedName>
        <fullName evidence="2 3">Uncharacterized protein</fullName>
    </submittedName>
</protein>
<gene>
    <name evidence="2" type="ORF">PHYPA_024236</name>
</gene>
<reference evidence="3" key="3">
    <citation type="submission" date="2020-12" db="UniProtKB">
        <authorList>
            <consortium name="EnsemblPlants"/>
        </authorList>
    </citation>
    <scope>IDENTIFICATION</scope>
</reference>
<reference evidence="2 4" key="1">
    <citation type="journal article" date="2008" name="Science">
        <title>The Physcomitrella genome reveals evolutionary insights into the conquest of land by plants.</title>
        <authorList>
            <person name="Rensing S."/>
            <person name="Lang D."/>
            <person name="Zimmer A."/>
            <person name="Terry A."/>
            <person name="Salamov A."/>
            <person name="Shapiro H."/>
            <person name="Nishiyama T."/>
            <person name="Perroud P.-F."/>
            <person name="Lindquist E."/>
            <person name="Kamisugi Y."/>
            <person name="Tanahashi T."/>
            <person name="Sakakibara K."/>
            <person name="Fujita T."/>
            <person name="Oishi K."/>
            <person name="Shin-I T."/>
            <person name="Kuroki Y."/>
            <person name="Toyoda A."/>
            <person name="Suzuki Y."/>
            <person name="Hashimoto A."/>
            <person name="Yamaguchi K."/>
            <person name="Sugano A."/>
            <person name="Kohara Y."/>
            <person name="Fujiyama A."/>
            <person name="Anterola A."/>
            <person name="Aoki S."/>
            <person name="Ashton N."/>
            <person name="Barbazuk W.B."/>
            <person name="Barker E."/>
            <person name="Bennetzen J."/>
            <person name="Bezanilla M."/>
            <person name="Blankenship R."/>
            <person name="Cho S.H."/>
            <person name="Dutcher S."/>
            <person name="Estelle M."/>
            <person name="Fawcett J.A."/>
            <person name="Gundlach H."/>
            <person name="Hanada K."/>
            <person name="Heyl A."/>
            <person name="Hicks K.A."/>
            <person name="Hugh J."/>
            <person name="Lohr M."/>
            <person name="Mayer K."/>
            <person name="Melkozernov A."/>
            <person name="Murata T."/>
            <person name="Nelson D."/>
            <person name="Pils B."/>
            <person name="Prigge M."/>
            <person name="Reiss B."/>
            <person name="Renner T."/>
            <person name="Rombauts S."/>
            <person name="Rushton P."/>
            <person name="Sanderfoot A."/>
            <person name="Schween G."/>
            <person name="Shiu S.-H."/>
            <person name="Stueber K."/>
            <person name="Theodoulou F.L."/>
            <person name="Tu H."/>
            <person name="Van de Peer Y."/>
            <person name="Verrier P.J."/>
            <person name="Waters E."/>
            <person name="Wood A."/>
            <person name="Yang L."/>
            <person name="Cove D."/>
            <person name="Cuming A."/>
            <person name="Hasebe M."/>
            <person name="Lucas S."/>
            <person name="Mishler D.B."/>
            <person name="Reski R."/>
            <person name="Grigoriev I."/>
            <person name="Quatrano R.S."/>
            <person name="Boore J.L."/>
        </authorList>
    </citation>
    <scope>NUCLEOTIDE SEQUENCE [LARGE SCALE GENOMIC DNA]</scope>
    <source>
        <strain evidence="3 4">cv. Gransden 2004</strain>
    </source>
</reference>
<evidence type="ECO:0000313" key="2">
    <source>
        <dbReference type="EMBL" id="PNR34419.1"/>
    </source>
</evidence>
<evidence type="ECO:0000313" key="3">
    <source>
        <dbReference type="EnsemblPlants" id="Pp3c19_17090V3.1"/>
    </source>
</evidence>
<dbReference type="EnsemblPlants" id="Pp3c19_17090V3.1">
    <property type="protein sequence ID" value="Pp3c19_17090V3.1"/>
    <property type="gene ID" value="Pp3c19_17090"/>
</dbReference>
<dbReference type="EnsemblPlants" id="Pp3c19_17090V3.2">
    <property type="protein sequence ID" value="Pp3c19_17090V3.2"/>
    <property type="gene ID" value="Pp3c19_17090"/>
</dbReference>
<dbReference type="InParanoid" id="A0A2K1IYR8"/>
<sequence>MDLLIFVIASRFFALYYCEILLLYNDKFNTSKKVAWRD</sequence>
<keyword evidence="1" id="KW-0812">Transmembrane</keyword>
<keyword evidence="4" id="KW-1185">Reference proteome</keyword>